<dbReference type="OMA" id="MRGVRSI"/>
<sequence length="384" mass="44207">MSSTQSNTASLSANEGDHIVKRTTRRSHRKSRAGCKNCKARRIKCDEKKPGCSNCEYRKVRCDFIQPAASPPGHREASGLSSIPRELSISEIELAYHYTTSTCFTLSAWSTGGVFRQNQMAEIGFKNPYVLHLMLAFAAVHLAHYRPHRKEEYAAMADHHYERALVLVTPQIANLNPENSDAILLAEQLICFISWGRGPQPGEYLAFGRDKKSDWLVMFRGIRATFSNVQFLQSDSIHASTANGILPSLPALDVPEEYEKQLDSVMELVSVMSKDTPGYEDDIKAVRILREMYDNRYRNGESEYHVSFGWLYRVTDDFLERLQERGPIPMIIYAHFVVLVRILEQFWYMQGWTHHIMSGIWDLLPREHRAWLEWPIKRIGWVKP</sequence>
<dbReference type="PANTHER" id="PTHR47657:SF13">
    <property type="entry name" value="ZN(2)-C6 FUNGAL-TYPE DOMAIN-CONTAINING PROTEIN-RELATED"/>
    <property type="match status" value="1"/>
</dbReference>
<organism evidence="4 5">
    <name type="scientific">Cochliobolus heterostrophus (strain C5 / ATCC 48332 / race O)</name>
    <name type="common">Southern corn leaf blight fungus</name>
    <name type="synonym">Bipolaris maydis</name>
    <dbReference type="NCBI Taxonomy" id="701091"/>
    <lineage>
        <taxon>Eukaryota</taxon>
        <taxon>Fungi</taxon>
        <taxon>Dikarya</taxon>
        <taxon>Ascomycota</taxon>
        <taxon>Pezizomycotina</taxon>
        <taxon>Dothideomycetes</taxon>
        <taxon>Pleosporomycetidae</taxon>
        <taxon>Pleosporales</taxon>
        <taxon>Pleosporineae</taxon>
        <taxon>Pleosporaceae</taxon>
        <taxon>Bipolaris</taxon>
    </lineage>
</organism>
<dbReference type="Pfam" id="PF00172">
    <property type="entry name" value="Zn_clus"/>
    <property type="match status" value="1"/>
</dbReference>
<dbReference type="InterPro" id="IPR001138">
    <property type="entry name" value="Zn2Cys6_DnaBD"/>
</dbReference>
<dbReference type="EMBL" id="KB445583">
    <property type="protein sequence ID" value="EMD87062.1"/>
    <property type="molecule type" value="Genomic_DNA"/>
</dbReference>
<feature type="domain" description="Zn(2)-C6 fungal-type" evidence="3">
    <location>
        <begin position="34"/>
        <end position="64"/>
    </location>
</feature>
<evidence type="ECO:0000313" key="4">
    <source>
        <dbReference type="EMBL" id="EMD87062.1"/>
    </source>
</evidence>
<reference evidence="4 5" key="1">
    <citation type="journal article" date="2012" name="PLoS Pathog.">
        <title>Diverse lifestyles and strategies of plant pathogenesis encoded in the genomes of eighteen Dothideomycetes fungi.</title>
        <authorList>
            <person name="Ohm R.A."/>
            <person name="Feau N."/>
            <person name="Henrissat B."/>
            <person name="Schoch C.L."/>
            <person name="Horwitz B.A."/>
            <person name="Barry K.W."/>
            <person name="Condon B.J."/>
            <person name="Copeland A.C."/>
            <person name="Dhillon B."/>
            <person name="Glaser F."/>
            <person name="Hesse C.N."/>
            <person name="Kosti I."/>
            <person name="LaButti K."/>
            <person name="Lindquist E.A."/>
            <person name="Lucas S."/>
            <person name="Salamov A.A."/>
            <person name="Bradshaw R.E."/>
            <person name="Ciuffetti L."/>
            <person name="Hamelin R.C."/>
            <person name="Kema G.H.J."/>
            <person name="Lawrence C."/>
            <person name="Scott J.A."/>
            <person name="Spatafora J.W."/>
            <person name="Turgeon B.G."/>
            <person name="de Wit P.J.G.M."/>
            <person name="Zhong S."/>
            <person name="Goodwin S.B."/>
            <person name="Grigoriev I.V."/>
        </authorList>
    </citation>
    <scope>NUCLEOTIDE SEQUENCE [LARGE SCALE GENOMIC DNA]</scope>
    <source>
        <strain evidence="5">C5 / ATCC 48332 / race O</strain>
    </source>
</reference>
<dbReference type="HOGENOM" id="CLU_024934_1_1_1"/>
<evidence type="ECO:0000256" key="1">
    <source>
        <dbReference type="ARBA" id="ARBA00023242"/>
    </source>
</evidence>
<keyword evidence="5" id="KW-1185">Reference proteome</keyword>
<dbReference type="InterPro" id="IPR052400">
    <property type="entry name" value="Zn2-C6_fungal_TF"/>
</dbReference>
<dbReference type="Proteomes" id="UP000016936">
    <property type="component" value="Unassembled WGS sequence"/>
</dbReference>
<dbReference type="Pfam" id="PF11951">
    <property type="entry name" value="Fungal_trans_2"/>
    <property type="match status" value="1"/>
</dbReference>
<dbReference type="GO" id="GO:0008270">
    <property type="term" value="F:zinc ion binding"/>
    <property type="evidence" value="ECO:0007669"/>
    <property type="project" value="InterPro"/>
</dbReference>
<dbReference type="GO" id="GO:0000981">
    <property type="term" value="F:DNA-binding transcription factor activity, RNA polymerase II-specific"/>
    <property type="evidence" value="ECO:0007669"/>
    <property type="project" value="InterPro"/>
</dbReference>
<dbReference type="CDD" id="cd00067">
    <property type="entry name" value="GAL4"/>
    <property type="match status" value="1"/>
</dbReference>
<dbReference type="SMART" id="SM00066">
    <property type="entry name" value="GAL4"/>
    <property type="match status" value="1"/>
</dbReference>
<accession>M2UGJ1</accession>
<dbReference type="PROSITE" id="PS00463">
    <property type="entry name" value="ZN2_CY6_FUNGAL_1"/>
    <property type="match status" value="1"/>
</dbReference>
<feature type="compositionally biased region" description="Basic residues" evidence="2">
    <location>
        <begin position="21"/>
        <end position="33"/>
    </location>
</feature>
<feature type="region of interest" description="Disordered" evidence="2">
    <location>
        <begin position="1"/>
        <end position="33"/>
    </location>
</feature>
<keyword evidence="1" id="KW-0539">Nucleus</keyword>
<evidence type="ECO:0000313" key="5">
    <source>
        <dbReference type="Proteomes" id="UP000016936"/>
    </source>
</evidence>
<evidence type="ECO:0000256" key="2">
    <source>
        <dbReference type="SAM" id="MobiDB-lite"/>
    </source>
</evidence>
<protein>
    <recommendedName>
        <fullName evidence="3">Zn(2)-C6 fungal-type domain-containing protein</fullName>
    </recommendedName>
</protein>
<proteinExistence type="predicted"/>
<dbReference type="SUPFAM" id="SSF57701">
    <property type="entry name" value="Zn2/Cys6 DNA-binding domain"/>
    <property type="match status" value="1"/>
</dbReference>
<dbReference type="OrthoDB" id="416217at2759"/>
<dbReference type="InterPro" id="IPR021858">
    <property type="entry name" value="Fun_TF"/>
</dbReference>
<evidence type="ECO:0000259" key="3">
    <source>
        <dbReference type="PROSITE" id="PS50048"/>
    </source>
</evidence>
<dbReference type="STRING" id="701091.M2UGJ1"/>
<gene>
    <name evidence="4" type="ORF">COCHEDRAFT_1146102</name>
</gene>
<name>M2UGJ1_COCH5</name>
<feature type="compositionally biased region" description="Polar residues" evidence="2">
    <location>
        <begin position="1"/>
        <end position="13"/>
    </location>
</feature>
<dbReference type="Gene3D" id="4.10.240.10">
    <property type="entry name" value="Zn(2)-C6 fungal-type DNA-binding domain"/>
    <property type="match status" value="1"/>
</dbReference>
<dbReference type="PROSITE" id="PS50048">
    <property type="entry name" value="ZN2_CY6_FUNGAL_2"/>
    <property type="match status" value="1"/>
</dbReference>
<dbReference type="PANTHER" id="PTHR47657">
    <property type="entry name" value="STEROL REGULATORY ELEMENT-BINDING PROTEIN ECM22"/>
    <property type="match status" value="1"/>
</dbReference>
<dbReference type="eggNOG" id="ENOG502SIKI">
    <property type="taxonomic scope" value="Eukaryota"/>
</dbReference>
<dbReference type="AlphaFoldDB" id="M2UGJ1"/>
<reference evidence="5" key="2">
    <citation type="journal article" date="2013" name="PLoS Genet.">
        <title>Comparative genome structure, secondary metabolite, and effector coding capacity across Cochliobolus pathogens.</title>
        <authorList>
            <person name="Condon B.J."/>
            <person name="Leng Y."/>
            <person name="Wu D."/>
            <person name="Bushley K.E."/>
            <person name="Ohm R.A."/>
            <person name="Otillar R."/>
            <person name="Martin J."/>
            <person name="Schackwitz W."/>
            <person name="Grimwood J."/>
            <person name="MohdZainudin N."/>
            <person name="Xue C."/>
            <person name="Wang R."/>
            <person name="Manning V.A."/>
            <person name="Dhillon B."/>
            <person name="Tu Z.J."/>
            <person name="Steffenson B.J."/>
            <person name="Salamov A."/>
            <person name="Sun H."/>
            <person name="Lowry S."/>
            <person name="LaButti K."/>
            <person name="Han J."/>
            <person name="Copeland A."/>
            <person name="Lindquist E."/>
            <person name="Barry K."/>
            <person name="Schmutz J."/>
            <person name="Baker S.E."/>
            <person name="Ciuffetti L.M."/>
            <person name="Grigoriev I.V."/>
            <person name="Zhong S."/>
            <person name="Turgeon B.G."/>
        </authorList>
    </citation>
    <scope>NUCLEOTIDE SEQUENCE [LARGE SCALE GENOMIC DNA]</scope>
    <source>
        <strain evidence="5">C5 / ATCC 48332 / race O</strain>
    </source>
</reference>
<dbReference type="InterPro" id="IPR036864">
    <property type="entry name" value="Zn2-C6_fun-type_DNA-bd_sf"/>
</dbReference>